<dbReference type="Proteomes" id="UP001596031">
    <property type="component" value="Unassembled WGS sequence"/>
</dbReference>
<sequence>MEIITRGLTLEGMERTVKYVLTANVGLSGALLVAVICLFNQDKIVMQQVPGSTATVEVGKATMDVGSQRAILIAVTSNLVQVNPTNAHYQKNFLQAFLAPAVYTKISAEIDAKARLLADQRELGSYYFVFREHQYDPKINKHFVIGDVHTVNAAKDTPEPYVFEYAGHVDNYRFLVDDITSYKGDKAHNSGWLEAQKR</sequence>
<gene>
    <name evidence="2" type="ORF">ACFPOU_04530</name>
</gene>
<proteinExistence type="predicted"/>
<reference evidence="3" key="1">
    <citation type="journal article" date="2019" name="Int. J. Syst. Evol. Microbiol.">
        <title>The Global Catalogue of Microorganisms (GCM) 10K type strain sequencing project: providing services to taxonomists for standard genome sequencing and annotation.</title>
        <authorList>
            <consortium name="The Broad Institute Genomics Platform"/>
            <consortium name="The Broad Institute Genome Sequencing Center for Infectious Disease"/>
            <person name="Wu L."/>
            <person name="Ma J."/>
        </authorList>
    </citation>
    <scope>NUCLEOTIDE SEQUENCE [LARGE SCALE GENOMIC DNA]</scope>
    <source>
        <strain evidence="3">CCUG 38813</strain>
    </source>
</reference>
<evidence type="ECO:0000313" key="2">
    <source>
        <dbReference type="EMBL" id="MFC5510394.1"/>
    </source>
</evidence>
<dbReference type="InterPro" id="IPR007973">
    <property type="entry name" value="Pilus_assembly_TraE"/>
</dbReference>
<keyword evidence="1" id="KW-0812">Transmembrane</keyword>
<name>A0ABW0PEQ2_9BURK</name>
<evidence type="ECO:0000256" key="1">
    <source>
        <dbReference type="SAM" id="Phobius"/>
    </source>
</evidence>
<keyword evidence="3" id="KW-1185">Reference proteome</keyword>
<keyword evidence="1" id="KW-1133">Transmembrane helix</keyword>
<dbReference type="RefSeq" id="WP_259213585.1">
    <property type="nucleotide sequence ID" value="NZ_JBHSMS010000015.1"/>
</dbReference>
<keyword evidence="1" id="KW-0472">Membrane</keyword>
<dbReference type="EMBL" id="JBHSMS010000015">
    <property type="protein sequence ID" value="MFC5510394.1"/>
    <property type="molecule type" value="Genomic_DNA"/>
</dbReference>
<accession>A0ABW0PEQ2</accession>
<evidence type="ECO:0000313" key="3">
    <source>
        <dbReference type="Proteomes" id="UP001596031"/>
    </source>
</evidence>
<feature type="transmembrane region" description="Helical" evidence="1">
    <location>
        <begin position="20"/>
        <end position="39"/>
    </location>
</feature>
<dbReference type="Pfam" id="PF05309">
    <property type="entry name" value="TraE"/>
    <property type="match status" value="1"/>
</dbReference>
<protein>
    <submittedName>
        <fullName evidence="2">TraE/TraK family type IV conjugative transfer system protein</fullName>
    </submittedName>
</protein>
<comment type="caution">
    <text evidence="2">The sequence shown here is derived from an EMBL/GenBank/DDBJ whole genome shotgun (WGS) entry which is preliminary data.</text>
</comment>
<organism evidence="2 3">
    <name type="scientific">Massilia jejuensis</name>
    <dbReference type="NCBI Taxonomy" id="648894"/>
    <lineage>
        <taxon>Bacteria</taxon>
        <taxon>Pseudomonadati</taxon>
        <taxon>Pseudomonadota</taxon>
        <taxon>Betaproteobacteria</taxon>
        <taxon>Burkholderiales</taxon>
        <taxon>Oxalobacteraceae</taxon>
        <taxon>Telluria group</taxon>
        <taxon>Massilia</taxon>
    </lineage>
</organism>